<evidence type="ECO:0000256" key="11">
    <source>
        <dbReference type="ARBA" id="ARBA00022909"/>
    </source>
</evidence>
<dbReference type="SMART" id="SM00905">
    <property type="entry name" value="FolB"/>
    <property type="match status" value="1"/>
</dbReference>
<evidence type="ECO:0000313" key="15">
    <source>
        <dbReference type="EMBL" id="GGF37687.1"/>
    </source>
</evidence>
<feature type="domain" description="7,8-dihydro-6-hydroxymethylpterin-pyrophosphokinase" evidence="14">
    <location>
        <begin position="218"/>
        <end position="229"/>
    </location>
</feature>
<dbReference type="NCBIfam" id="TIGR00526">
    <property type="entry name" value="folB_dom"/>
    <property type="match status" value="1"/>
</dbReference>
<comment type="catalytic activity">
    <reaction evidence="2 13">
        <text>7,8-dihydroneopterin = 6-hydroxymethyl-7,8-dihydropterin + glycolaldehyde</text>
        <dbReference type="Rhea" id="RHEA:10540"/>
        <dbReference type="ChEBI" id="CHEBI:17001"/>
        <dbReference type="ChEBI" id="CHEBI:17071"/>
        <dbReference type="ChEBI" id="CHEBI:44841"/>
        <dbReference type="EC" id="4.1.2.25"/>
    </reaction>
</comment>
<keyword evidence="11 13" id="KW-0289">Folate biosynthesis</keyword>
<keyword evidence="12 13" id="KW-0456">Lyase</keyword>
<dbReference type="CDD" id="cd00483">
    <property type="entry name" value="HPPK"/>
    <property type="match status" value="1"/>
</dbReference>
<evidence type="ECO:0000256" key="13">
    <source>
        <dbReference type="RuleBase" id="RU362079"/>
    </source>
</evidence>
<accession>A0A917F093</accession>
<dbReference type="GO" id="GO:0016301">
    <property type="term" value="F:kinase activity"/>
    <property type="evidence" value="ECO:0007669"/>
    <property type="project" value="UniProtKB-KW"/>
</dbReference>
<evidence type="ECO:0000256" key="2">
    <source>
        <dbReference type="ARBA" id="ARBA00001353"/>
    </source>
</evidence>
<comment type="caution">
    <text evidence="15">The sequence shown here is derived from an EMBL/GenBank/DDBJ whole genome shotgun (WGS) entry which is preliminary data.</text>
</comment>
<keyword evidence="8" id="KW-0547">Nucleotide-binding</keyword>
<dbReference type="NCBIfam" id="TIGR00525">
    <property type="entry name" value="folB"/>
    <property type="match status" value="1"/>
</dbReference>
<name>A0A917F093_9MICO</name>
<comment type="pathway">
    <text evidence="4">Cofactor biosynthesis; tetrahydrofolate biosynthesis; 2-amino-4-hydroxy-6-hydroxymethyl-7,8-dihydropteridine diphosphate from 7,8-dihydroneopterin triphosphate: step 4/4.</text>
</comment>
<evidence type="ECO:0000313" key="16">
    <source>
        <dbReference type="Proteomes" id="UP000605670"/>
    </source>
</evidence>
<dbReference type="EC" id="2.7.6.3" evidence="13"/>
<proteinExistence type="inferred from homology"/>
<comment type="function">
    <text evidence="13">Catalyzes the conversion of 7,8-dihydroneopterin to 6-hydroxymethyl-7,8-dihydropterin.</text>
</comment>
<organism evidence="15 16">
    <name type="scientific">Ornithinimicrobium tianjinense</name>
    <dbReference type="NCBI Taxonomy" id="1195761"/>
    <lineage>
        <taxon>Bacteria</taxon>
        <taxon>Bacillati</taxon>
        <taxon>Actinomycetota</taxon>
        <taxon>Actinomycetes</taxon>
        <taxon>Micrococcales</taxon>
        <taxon>Ornithinimicrobiaceae</taxon>
        <taxon>Ornithinimicrobium</taxon>
    </lineage>
</organism>
<sequence length="305" mass="32964">MPGRADEIRLLGVAARGHHGVLDFEKRDGQDFVVDVVMQVDLTAAGRTDDLARTVNYAEVAADVVDVVTGEPYDLIETVASVIADRVLARPLVEHVEVTVHKPQAPVGVPFGDVQVVVRRAKDVPVVIALGANLQGVDGADPDETVREAARRLHRVRGLRGVRVSRLFVTAPVGGEAVVGQPDYVNAVAVGRTRLAPAGLLAQLHRIEDEHGRTRQVRWGARTLDLDLVQYGDPRAGADVTSSVPELLLPHPRAHERAFVLQPWLDVDPDAALRVGEEVVAVPDLLRATADQVVRPLDVTRAADR</sequence>
<reference evidence="15" key="1">
    <citation type="journal article" date="2014" name="Int. J. Syst. Evol. Microbiol.">
        <title>Complete genome sequence of Corynebacterium casei LMG S-19264T (=DSM 44701T), isolated from a smear-ripened cheese.</title>
        <authorList>
            <consortium name="US DOE Joint Genome Institute (JGI-PGF)"/>
            <person name="Walter F."/>
            <person name="Albersmeier A."/>
            <person name="Kalinowski J."/>
            <person name="Ruckert C."/>
        </authorList>
    </citation>
    <scope>NUCLEOTIDE SEQUENCE</scope>
    <source>
        <strain evidence="15">CGMCC 1.12160</strain>
    </source>
</reference>
<dbReference type="SUPFAM" id="SSF55620">
    <property type="entry name" value="Tetrahydrobiopterin biosynthesis enzymes-like"/>
    <property type="match status" value="1"/>
</dbReference>
<dbReference type="CDD" id="cd00534">
    <property type="entry name" value="DHNA_DHNTPE"/>
    <property type="match status" value="1"/>
</dbReference>
<dbReference type="PANTHER" id="PTHR43071:SF1">
    <property type="entry name" value="2-AMINO-4-HYDROXY-6-HYDROXYMETHYLDIHYDROPTERIDINE PYROPHOSPHOKINASE"/>
    <property type="match status" value="1"/>
</dbReference>
<dbReference type="NCBIfam" id="TIGR01498">
    <property type="entry name" value="folK"/>
    <property type="match status" value="1"/>
</dbReference>
<dbReference type="EMBL" id="BMEM01000001">
    <property type="protein sequence ID" value="GGF37687.1"/>
    <property type="molecule type" value="Genomic_DNA"/>
</dbReference>
<dbReference type="PROSITE" id="PS00794">
    <property type="entry name" value="HPPK"/>
    <property type="match status" value="1"/>
</dbReference>
<dbReference type="EC" id="4.1.2.25" evidence="13"/>
<evidence type="ECO:0000256" key="1">
    <source>
        <dbReference type="ARBA" id="ARBA00000198"/>
    </source>
</evidence>
<evidence type="ECO:0000256" key="4">
    <source>
        <dbReference type="ARBA" id="ARBA00005051"/>
    </source>
</evidence>
<dbReference type="GO" id="GO:0046654">
    <property type="term" value="P:tetrahydrofolate biosynthetic process"/>
    <property type="evidence" value="ECO:0007669"/>
    <property type="project" value="UniProtKB-UniRule"/>
</dbReference>
<keyword evidence="7" id="KW-0808">Transferase</keyword>
<evidence type="ECO:0000256" key="3">
    <source>
        <dbReference type="ARBA" id="ARBA00005013"/>
    </source>
</evidence>
<evidence type="ECO:0000256" key="10">
    <source>
        <dbReference type="ARBA" id="ARBA00022840"/>
    </source>
</evidence>
<dbReference type="InterPro" id="IPR043133">
    <property type="entry name" value="GTP-CH-I_C/QueF"/>
</dbReference>
<evidence type="ECO:0000256" key="8">
    <source>
        <dbReference type="ARBA" id="ARBA00022741"/>
    </source>
</evidence>
<dbReference type="PANTHER" id="PTHR43071">
    <property type="entry name" value="2-AMINO-4-HYDROXY-6-HYDROXYMETHYLDIHYDROPTERIDINE PYROPHOSPHOKINASE"/>
    <property type="match status" value="1"/>
</dbReference>
<dbReference type="InterPro" id="IPR000550">
    <property type="entry name" value="Hppk"/>
</dbReference>
<gene>
    <name evidence="15" type="ORF">GCM10011366_01500</name>
</gene>
<dbReference type="RefSeq" id="WP_188427722.1">
    <property type="nucleotide sequence ID" value="NZ_BAABKH010000010.1"/>
</dbReference>
<dbReference type="Gene3D" id="3.30.70.560">
    <property type="entry name" value="7,8-Dihydro-6-hydroxymethylpterin-pyrophosphokinase HPPK"/>
    <property type="match status" value="1"/>
</dbReference>
<dbReference type="Pfam" id="PF02152">
    <property type="entry name" value="FolB"/>
    <property type="match status" value="1"/>
</dbReference>
<protein>
    <recommendedName>
        <fullName evidence="13">Bifunctional folate synthesis protein</fullName>
    </recommendedName>
    <domain>
        <recommendedName>
            <fullName evidence="13">Dihydroneopterin aldolase</fullName>
            <shortName evidence="13">DHNA</shortName>
            <ecNumber evidence="13">4.1.2.25</ecNumber>
        </recommendedName>
        <alternativeName>
            <fullName evidence="13">7,8-dihydroneopterin aldolase</fullName>
        </alternativeName>
    </domain>
    <domain>
        <recommendedName>
            <fullName evidence="13">2-amino-4-hydroxy-6-hydroxymethyldihydropteridine pyrophosphokinase</fullName>
            <ecNumber evidence="13">2.7.6.3</ecNumber>
        </recommendedName>
        <alternativeName>
            <fullName evidence="13">6-hydroxymethyl-7,8-dihydropterin pyrophosphokinase</fullName>
            <shortName evidence="13">PPPK</shortName>
        </alternativeName>
        <alternativeName>
            <fullName evidence="13">7,8-dihydro-6-hydroxymethylpterin pyrophosphokinase</fullName>
            <shortName evidence="13">HPPK</shortName>
        </alternativeName>
    </domain>
</protein>
<keyword evidence="16" id="KW-1185">Reference proteome</keyword>
<evidence type="ECO:0000256" key="9">
    <source>
        <dbReference type="ARBA" id="ARBA00022777"/>
    </source>
</evidence>
<keyword evidence="9" id="KW-0418">Kinase</keyword>
<dbReference type="InterPro" id="IPR006157">
    <property type="entry name" value="FolB_dom"/>
</dbReference>
<reference evidence="15" key="2">
    <citation type="submission" date="2020-09" db="EMBL/GenBank/DDBJ databases">
        <authorList>
            <person name="Sun Q."/>
            <person name="Zhou Y."/>
        </authorList>
    </citation>
    <scope>NUCLEOTIDE SEQUENCE</scope>
    <source>
        <strain evidence="15">CGMCC 1.12160</strain>
    </source>
</reference>
<evidence type="ECO:0000256" key="12">
    <source>
        <dbReference type="ARBA" id="ARBA00023239"/>
    </source>
</evidence>
<comment type="similarity">
    <text evidence="5 13">Belongs to the DHNA family.</text>
</comment>
<dbReference type="GO" id="GO:0046656">
    <property type="term" value="P:folic acid biosynthetic process"/>
    <property type="evidence" value="ECO:0007669"/>
    <property type="project" value="UniProtKB-UniRule"/>
</dbReference>
<keyword evidence="10" id="KW-0067">ATP-binding</keyword>
<dbReference type="GO" id="GO:0003848">
    <property type="term" value="F:2-amino-4-hydroxy-6-hydroxymethyldihydropteridine diphosphokinase activity"/>
    <property type="evidence" value="ECO:0007669"/>
    <property type="project" value="UniProtKB-EC"/>
</dbReference>
<comment type="pathway">
    <text evidence="3 13">Cofactor biosynthesis; tetrahydrofolate biosynthesis; 2-amino-4-hydroxy-6-hydroxymethyl-7,8-dihydropteridine diphosphate from 7,8-dihydroneopterin triphosphate: step 3/4.</text>
</comment>
<dbReference type="FunFam" id="3.30.1130.10:FF:000003">
    <property type="entry name" value="7,8-dihydroneopterin aldolase"/>
    <property type="match status" value="1"/>
</dbReference>
<evidence type="ECO:0000256" key="5">
    <source>
        <dbReference type="ARBA" id="ARBA00005708"/>
    </source>
</evidence>
<evidence type="ECO:0000256" key="6">
    <source>
        <dbReference type="ARBA" id="ARBA00009640"/>
    </source>
</evidence>
<dbReference type="InterPro" id="IPR035907">
    <property type="entry name" value="Hppk_sf"/>
</dbReference>
<dbReference type="Proteomes" id="UP000605670">
    <property type="component" value="Unassembled WGS sequence"/>
</dbReference>
<dbReference type="GO" id="GO:0004150">
    <property type="term" value="F:dihydroneopterin aldolase activity"/>
    <property type="evidence" value="ECO:0007669"/>
    <property type="project" value="UniProtKB-UniRule"/>
</dbReference>
<dbReference type="GO" id="GO:0005524">
    <property type="term" value="F:ATP binding"/>
    <property type="evidence" value="ECO:0007669"/>
    <property type="project" value="UniProtKB-KW"/>
</dbReference>
<comment type="similarity">
    <text evidence="6">In the N-terminal section; belongs to the DHNA family.</text>
</comment>
<dbReference type="Pfam" id="PF01288">
    <property type="entry name" value="HPPK"/>
    <property type="match status" value="1"/>
</dbReference>
<dbReference type="Gene3D" id="3.30.1130.10">
    <property type="match status" value="1"/>
</dbReference>
<dbReference type="InterPro" id="IPR006156">
    <property type="entry name" value="Dihydroneopterin_aldolase"/>
</dbReference>
<evidence type="ECO:0000259" key="14">
    <source>
        <dbReference type="PROSITE" id="PS00794"/>
    </source>
</evidence>
<evidence type="ECO:0000256" key="7">
    <source>
        <dbReference type="ARBA" id="ARBA00022679"/>
    </source>
</evidence>
<dbReference type="AlphaFoldDB" id="A0A917F093"/>
<comment type="catalytic activity">
    <reaction evidence="1">
        <text>6-hydroxymethyl-7,8-dihydropterin + ATP = (7,8-dihydropterin-6-yl)methyl diphosphate + AMP + H(+)</text>
        <dbReference type="Rhea" id="RHEA:11412"/>
        <dbReference type="ChEBI" id="CHEBI:15378"/>
        <dbReference type="ChEBI" id="CHEBI:30616"/>
        <dbReference type="ChEBI" id="CHEBI:44841"/>
        <dbReference type="ChEBI" id="CHEBI:72950"/>
        <dbReference type="ChEBI" id="CHEBI:456215"/>
        <dbReference type="EC" id="2.7.6.3"/>
    </reaction>
</comment>
<dbReference type="SUPFAM" id="SSF55083">
    <property type="entry name" value="6-hydroxymethyl-7,8-dihydropterin pyrophosphokinase, HPPK"/>
    <property type="match status" value="1"/>
</dbReference>